<keyword evidence="4" id="KW-1185">Reference proteome</keyword>
<proteinExistence type="predicted"/>
<dbReference type="InterPro" id="IPR013087">
    <property type="entry name" value="Znf_C2H2_type"/>
</dbReference>
<organism evidence="3 4">
    <name type="scientific">Lophium mytilinum</name>
    <dbReference type="NCBI Taxonomy" id="390894"/>
    <lineage>
        <taxon>Eukaryota</taxon>
        <taxon>Fungi</taxon>
        <taxon>Dikarya</taxon>
        <taxon>Ascomycota</taxon>
        <taxon>Pezizomycotina</taxon>
        <taxon>Dothideomycetes</taxon>
        <taxon>Pleosporomycetidae</taxon>
        <taxon>Mytilinidiales</taxon>
        <taxon>Mytilinidiaceae</taxon>
        <taxon>Lophium</taxon>
    </lineage>
</organism>
<evidence type="ECO:0000313" key="3">
    <source>
        <dbReference type="EMBL" id="KAF2495479.1"/>
    </source>
</evidence>
<feature type="region of interest" description="Disordered" evidence="1">
    <location>
        <begin position="167"/>
        <end position="210"/>
    </location>
</feature>
<feature type="compositionally biased region" description="Polar residues" evidence="1">
    <location>
        <begin position="177"/>
        <end position="186"/>
    </location>
</feature>
<dbReference type="SMART" id="SM00355">
    <property type="entry name" value="ZnF_C2H2"/>
    <property type="match status" value="2"/>
</dbReference>
<feature type="region of interest" description="Disordered" evidence="1">
    <location>
        <begin position="68"/>
        <end position="93"/>
    </location>
</feature>
<dbReference type="GO" id="GO:0015385">
    <property type="term" value="F:sodium:proton antiporter activity"/>
    <property type="evidence" value="ECO:0007669"/>
    <property type="project" value="InterPro"/>
</dbReference>
<dbReference type="GO" id="GO:0016020">
    <property type="term" value="C:membrane"/>
    <property type="evidence" value="ECO:0007669"/>
    <property type="project" value="InterPro"/>
</dbReference>
<accession>A0A6A6QTH2</accession>
<dbReference type="InterPro" id="IPR013928">
    <property type="entry name" value="Cation/H_antiporter_C"/>
</dbReference>
<evidence type="ECO:0000259" key="2">
    <source>
        <dbReference type="SMART" id="SM00355"/>
    </source>
</evidence>
<feature type="domain" description="C2H2-type" evidence="2">
    <location>
        <begin position="245"/>
        <end position="273"/>
    </location>
</feature>
<evidence type="ECO:0000313" key="4">
    <source>
        <dbReference type="Proteomes" id="UP000799750"/>
    </source>
</evidence>
<sequence length="315" mass="34867">MASRVSYRLASPFDIDLTAETLSYLCPKFNAAGQYHDADAHLQNTYHTERGQAYFSIEKDSISDGLAPGSGSSLLLDGGPQQPRKAHKPAPKRGPALAYLLGNTIIVEDAYGKVLMKYDIPGTDPYLENSEPEGSETCSNFSHSFLPQLGPPDVDFSQFDGLFSSDSPLSINDSSPRPDSQFSASESPPMPELQATPSPSPSERSISEKHGPFVCNVPHCRRDGKPFKKKGDFRRHQLLHGPAIWMCPMDFCPYRKKGFSRKDKLVSHLERGHRESKEMAKMLAWDPMKPLKSSGSEKEGSKMDWAEGELGLEFV</sequence>
<protein>
    <recommendedName>
        <fullName evidence="2">C2H2-type domain-containing protein</fullName>
    </recommendedName>
</protein>
<feature type="domain" description="C2H2-type" evidence="2">
    <location>
        <begin position="213"/>
        <end position="240"/>
    </location>
</feature>
<dbReference type="AlphaFoldDB" id="A0A6A6QTH2"/>
<feature type="compositionally biased region" description="Low complexity" evidence="1">
    <location>
        <begin position="68"/>
        <end position="80"/>
    </location>
</feature>
<gene>
    <name evidence="3" type="ORF">BU16DRAFT_539433</name>
</gene>
<dbReference type="OrthoDB" id="3437960at2759"/>
<evidence type="ECO:0000256" key="1">
    <source>
        <dbReference type="SAM" id="MobiDB-lite"/>
    </source>
</evidence>
<reference evidence="3" key="1">
    <citation type="journal article" date="2020" name="Stud. Mycol.">
        <title>101 Dothideomycetes genomes: a test case for predicting lifestyles and emergence of pathogens.</title>
        <authorList>
            <person name="Haridas S."/>
            <person name="Albert R."/>
            <person name="Binder M."/>
            <person name="Bloem J."/>
            <person name="Labutti K."/>
            <person name="Salamov A."/>
            <person name="Andreopoulos B."/>
            <person name="Baker S."/>
            <person name="Barry K."/>
            <person name="Bills G."/>
            <person name="Bluhm B."/>
            <person name="Cannon C."/>
            <person name="Castanera R."/>
            <person name="Culley D."/>
            <person name="Daum C."/>
            <person name="Ezra D."/>
            <person name="Gonzalez J."/>
            <person name="Henrissat B."/>
            <person name="Kuo A."/>
            <person name="Liang C."/>
            <person name="Lipzen A."/>
            <person name="Lutzoni F."/>
            <person name="Magnuson J."/>
            <person name="Mondo S."/>
            <person name="Nolan M."/>
            <person name="Ohm R."/>
            <person name="Pangilinan J."/>
            <person name="Park H.-J."/>
            <person name="Ramirez L."/>
            <person name="Alfaro M."/>
            <person name="Sun H."/>
            <person name="Tritt A."/>
            <person name="Yoshinaga Y."/>
            <person name="Zwiers L.-H."/>
            <person name="Turgeon B."/>
            <person name="Goodwin S."/>
            <person name="Spatafora J."/>
            <person name="Crous P."/>
            <person name="Grigoriev I."/>
        </authorList>
    </citation>
    <scope>NUCLEOTIDE SEQUENCE</scope>
    <source>
        <strain evidence="3">CBS 269.34</strain>
    </source>
</reference>
<dbReference type="Pfam" id="PF08619">
    <property type="entry name" value="Nha1_C"/>
    <property type="match status" value="1"/>
</dbReference>
<dbReference type="Proteomes" id="UP000799750">
    <property type="component" value="Unassembled WGS sequence"/>
</dbReference>
<dbReference type="Gene3D" id="3.30.160.60">
    <property type="entry name" value="Classic Zinc Finger"/>
    <property type="match status" value="1"/>
</dbReference>
<dbReference type="EMBL" id="MU004189">
    <property type="protein sequence ID" value="KAF2495479.1"/>
    <property type="molecule type" value="Genomic_DNA"/>
</dbReference>
<name>A0A6A6QTH2_9PEZI</name>